<protein>
    <submittedName>
        <fullName evidence="3">Uncharacterized protein</fullName>
    </submittedName>
</protein>
<evidence type="ECO:0000313" key="4">
    <source>
        <dbReference type="Proteomes" id="UP000182235"/>
    </source>
</evidence>
<evidence type="ECO:0000256" key="2">
    <source>
        <dbReference type="SAM" id="SignalP"/>
    </source>
</evidence>
<feature type="region of interest" description="Disordered" evidence="1">
    <location>
        <begin position="154"/>
        <end position="185"/>
    </location>
</feature>
<dbReference type="PANTHER" id="PTHR40640:SF1">
    <property type="entry name" value="ANCHORED GLYCOPROTEIN, PUTATIVE (AFU_ORTHOLOGUE AFUA_8G04860)-RELATED"/>
    <property type="match status" value="1"/>
</dbReference>
<feature type="signal peptide" evidence="2">
    <location>
        <begin position="1"/>
        <end position="18"/>
    </location>
</feature>
<evidence type="ECO:0000256" key="1">
    <source>
        <dbReference type="SAM" id="MobiDB-lite"/>
    </source>
</evidence>
<dbReference type="AlphaFoldDB" id="A0A1J9PQK8"/>
<reference evidence="3 4" key="1">
    <citation type="submission" date="2015-07" db="EMBL/GenBank/DDBJ databases">
        <title>Emmonsia species relationships and genome sequence.</title>
        <authorList>
            <consortium name="The Broad Institute Genomics Platform"/>
            <person name="Cuomo C.A."/>
            <person name="Munoz J.F."/>
            <person name="Imamovic A."/>
            <person name="Priest M.E."/>
            <person name="Young S."/>
            <person name="Clay O.K."/>
            <person name="McEwen J.G."/>
        </authorList>
    </citation>
    <scope>NUCLEOTIDE SEQUENCE [LARGE SCALE GENOMIC DNA]</scope>
    <source>
        <strain evidence="3 4">UAMH 9510</strain>
    </source>
</reference>
<dbReference type="PANTHER" id="PTHR40640">
    <property type="entry name" value="ANCHORED GLYCOPROTEIN, PUTATIVE (AFU_ORTHOLOGUE AFUA_8G04860)-RELATED"/>
    <property type="match status" value="1"/>
</dbReference>
<dbReference type="Proteomes" id="UP000182235">
    <property type="component" value="Unassembled WGS sequence"/>
</dbReference>
<feature type="chain" id="PRO_5013312500" evidence="2">
    <location>
        <begin position="19"/>
        <end position="217"/>
    </location>
</feature>
<dbReference type="OrthoDB" id="4991875at2759"/>
<proteinExistence type="predicted"/>
<dbReference type="EMBL" id="LGRN01000033">
    <property type="protein sequence ID" value="OJD18486.1"/>
    <property type="molecule type" value="Genomic_DNA"/>
</dbReference>
<organism evidence="3 4">
    <name type="scientific">Emergomyces pasteurianus Ep9510</name>
    <dbReference type="NCBI Taxonomy" id="1447872"/>
    <lineage>
        <taxon>Eukaryota</taxon>
        <taxon>Fungi</taxon>
        <taxon>Dikarya</taxon>
        <taxon>Ascomycota</taxon>
        <taxon>Pezizomycotina</taxon>
        <taxon>Eurotiomycetes</taxon>
        <taxon>Eurotiomycetidae</taxon>
        <taxon>Onygenales</taxon>
        <taxon>Ajellomycetaceae</taxon>
        <taxon>Emergomyces</taxon>
    </lineage>
</organism>
<sequence>MHISLAVVSLGLFGLSHAQKSMVTVLPFPGPVEQQPVVASVIKADPTKTIYALQCAEGTDDTTECFVPSMTYTRSPPDMVGVDVPGYEEDDRSRLQIDCKLQGASALCTVVFKVSQEGKSWVTLNSETTPVPTSGFITPWTVTITAGLEKLEGATATPAPPSGVETGATQTGNAPPTGTNVPTTKPSIGVAAMPLVSAAANWGAIGGAAVAVAALVI</sequence>
<accession>A0A1J9PQK8</accession>
<dbReference type="STRING" id="1447872.A0A1J9PQK8"/>
<comment type="caution">
    <text evidence="3">The sequence shown here is derived from an EMBL/GenBank/DDBJ whole genome shotgun (WGS) entry which is preliminary data.</text>
</comment>
<dbReference type="VEuPathDB" id="FungiDB:AJ78_01475"/>
<keyword evidence="4" id="KW-1185">Reference proteome</keyword>
<evidence type="ECO:0000313" key="3">
    <source>
        <dbReference type="EMBL" id="OJD18486.1"/>
    </source>
</evidence>
<gene>
    <name evidence="3" type="ORF">AJ78_01475</name>
</gene>
<feature type="compositionally biased region" description="Polar residues" evidence="1">
    <location>
        <begin position="167"/>
        <end position="185"/>
    </location>
</feature>
<name>A0A1J9PQK8_9EURO</name>
<keyword evidence="2" id="KW-0732">Signal</keyword>